<gene>
    <name evidence="1" type="ORF">GUJ93_ZPchr0016g2581</name>
</gene>
<proteinExistence type="predicted"/>
<dbReference type="EMBL" id="JAAALK010000084">
    <property type="protein sequence ID" value="KAG8083676.1"/>
    <property type="molecule type" value="Genomic_DNA"/>
</dbReference>
<dbReference type="AlphaFoldDB" id="A0A8J5TM31"/>
<reference evidence="1" key="2">
    <citation type="submission" date="2021-02" db="EMBL/GenBank/DDBJ databases">
        <authorList>
            <person name="Kimball J.A."/>
            <person name="Haas M.W."/>
            <person name="Macchietto M."/>
            <person name="Kono T."/>
            <person name="Duquette J."/>
            <person name="Shao M."/>
        </authorList>
    </citation>
    <scope>NUCLEOTIDE SEQUENCE</scope>
    <source>
        <tissue evidence="1">Fresh leaf tissue</tissue>
    </source>
</reference>
<protein>
    <submittedName>
        <fullName evidence="1">Uncharacterized protein</fullName>
    </submittedName>
</protein>
<dbReference type="Proteomes" id="UP000729402">
    <property type="component" value="Unassembled WGS sequence"/>
</dbReference>
<evidence type="ECO:0000313" key="2">
    <source>
        <dbReference type="Proteomes" id="UP000729402"/>
    </source>
</evidence>
<reference evidence="1" key="1">
    <citation type="journal article" date="2021" name="bioRxiv">
        <title>Whole Genome Assembly and Annotation of Northern Wild Rice, Zizania palustris L., Supports a Whole Genome Duplication in the Zizania Genus.</title>
        <authorList>
            <person name="Haas M."/>
            <person name="Kono T."/>
            <person name="Macchietto M."/>
            <person name="Millas R."/>
            <person name="McGilp L."/>
            <person name="Shao M."/>
            <person name="Duquette J."/>
            <person name="Hirsch C.N."/>
            <person name="Kimball J."/>
        </authorList>
    </citation>
    <scope>NUCLEOTIDE SEQUENCE</scope>
    <source>
        <tissue evidence="1">Fresh leaf tissue</tissue>
    </source>
</reference>
<keyword evidence="2" id="KW-1185">Reference proteome</keyword>
<name>A0A8J5TM31_ZIZPA</name>
<comment type="caution">
    <text evidence="1">The sequence shown here is derived from an EMBL/GenBank/DDBJ whole genome shotgun (WGS) entry which is preliminary data.</text>
</comment>
<accession>A0A8J5TM31</accession>
<organism evidence="1 2">
    <name type="scientific">Zizania palustris</name>
    <name type="common">Northern wild rice</name>
    <dbReference type="NCBI Taxonomy" id="103762"/>
    <lineage>
        <taxon>Eukaryota</taxon>
        <taxon>Viridiplantae</taxon>
        <taxon>Streptophyta</taxon>
        <taxon>Embryophyta</taxon>
        <taxon>Tracheophyta</taxon>
        <taxon>Spermatophyta</taxon>
        <taxon>Magnoliopsida</taxon>
        <taxon>Liliopsida</taxon>
        <taxon>Poales</taxon>
        <taxon>Poaceae</taxon>
        <taxon>BOP clade</taxon>
        <taxon>Oryzoideae</taxon>
        <taxon>Oryzeae</taxon>
        <taxon>Zizaniinae</taxon>
        <taxon>Zizania</taxon>
    </lineage>
</organism>
<sequence>MRASQPILIALRIADGDETPAAHEIMAAMDTTKDSIKNALKEKPQVISEVLEHFERRWDNQIEQKLYEAALFLNPGKFFAIMETDKRKATRLRSIFNDIPWKMVRDDDEQDKISKLMTMKSQRVIASQSH</sequence>
<evidence type="ECO:0000313" key="1">
    <source>
        <dbReference type="EMBL" id="KAG8083676.1"/>
    </source>
</evidence>
<dbReference type="OrthoDB" id="779884at2759"/>